<accession>Q2LSJ3</accession>
<evidence type="ECO:0000313" key="2">
    <source>
        <dbReference type="Proteomes" id="UP000001933"/>
    </source>
</evidence>
<dbReference type="EMBL" id="CP000252">
    <property type="protein sequence ID" value="ABC77056.1"/>
    <property type="molecule type" value="Genomic_DNA"/>
</dbReference>
<reference evidence="1 2" key="1">
    <citation type="journal article" date="2007" name="Proc. Natl. Acad. Sci. U.S.A.">
        <title>The genome of Syntrophus aciditrophicus: life at the thermodynamic limit of microbial growth.</title>
        <authorList>
            <person name="McInerney M.J."/>
            <person name="Rohlin L."/>
            <person name="Mouttaki H."/>
            <person name="Kim U."/>
            <person name="Krupp R.S."/>
            <person name="Rios-Hernandez L."/>
            <person name="Sieber J."/>
            <person name="Struchtemeyer C.G."/>
            <person name="Bhattacharyya A."/>
            <person name="Campbell J.W."/>
            <person name="Gunsalus R.P."/>
        </authorList>
    </citation>
    <scope>NUCLEOTIDE SEQUENCE [LARGE SCALE GENOMIC DNA]</scope>
    <source>
        <strain evidence="1 2">SB</strain>
    </source>
</reference>
<dbReference type="HOGENOM" id="CLU_2620766_0_0_7"/>
<gene>
    <name evidence="1" type="ORF">SYN_00980</name>
</gene>
<keyword evidence="2" id="KW-1185">Reference proteome</keyword>
<dbReference type="Proteomes" id="UP000001933">
    <property type="component" value="Chromosome"/>
</dbReference>
<proteinExistence type="predicted"/>
<sequence length="78" mass="9025">MGRFNMRLKNTDRLDFVDRTLTVNGKPFIVQYPDEPLFGTRDGKLVTILFKGCGLTRTLWEPEEIEGYFLDQEPSANL</sequence>
<dbReference type="InParanoid" id="Q2LSJ3"/>
<dbReference type="KEGG" id="sat:SYN_00980"/>
<organism evidence="1 2">
    <name type="scientific">Syntrophus aciditrophicus (strain SB)</name>
    <dbReference type="NCBI Taxonomy" id="56780"/>
    <lineage>
        <taxon>Bacteria</taxon>
        <taxon>Pseudomonadati</taxon>
        <taxon>Thermodesulfobacteriota</taxon>
        <taxon>Syntrophia</taxon>
        <taxon>Syntrophales</taxon>
        <taxon>Syntrophaceae</taxon>
        <taxon>Syntrophus</taxon>
    </lineage>
</organism>
<protein>
    <submittedName>
        <fullName evidence="1">Hypothetical cytosolic protein</fullName>
    </submittedName>
</protein>
<name>Q2LSJ3_SYNAS</name>
<evidence type="ECO:0000313" key="1">
    <source>
        <dbReference type="EMBL" id="ABC77056.1"/>
    </source>
</evidence>
<dbReference type="AlphaFoldDB" id="Q2LSJ3"/>